<dbReference type="AlphaFoldDB" id="A0A248JQ78"/>
<feature type="domain" description="Response regulatory" evidence="3">
    <location>
        <begin position="7"/>
        <end position="124"/>
    </location>
</feature>
<dbReference type="InterPro" id="IPR011006">
    <property type="entry name" value="CheY-like_superfamily"/>
</dbReference>
<evidence type="ECO:0000256" key="1">
    <source>
        <dbReference type="ARBA" id="ARBA00022553"/>
    </source>
</evidence>
<evidence type="ECO:0000259" key="3">
    <source>
        <dbReference type="PROSITE" id="PS50110"/>
    </source>
</evidence>
<dbReference type="PANTHER" id="PTHR44591">
    <property type="entry name" value="STRESS RESPONSE REGULATOR PROTEIN 1"/>
    <property type="match status" value="1"/>
</dbReference>
<feature type="modified residue" description="4-aspartylphosphate" evidence="2">
    <location>
        <position position="57"/>
    </location>
</feature>
<dbReference type="KEGG" id="nao:Y958_08860"/>
<organism evidence="4 5">
    <name type="scientific">Nitrospirillum viridazoti CBAmc</name>
    <dbReference type="NCBI Taxonomy" id="1441467"/>
    <lineage>
        <taxon>Bacteria</taxon>
        <taxon>Pseudomonadati</taxon>
        <taxon>Pseudomonadota</taxon>
        <taxon>Alphaproteobacteria</taxon>
        <taxon>Rhodospirillales</taxon>
        <taxon>Azospirillaceae</taxon>
        <taxon>Nitrospirillum</taxon>
        <taxon>Nitrospirillum viridazoti</taxon>
    </lineage>
</organism>
<dbReference type="EMBL" id="CP022110">
    <property type="protein sequence ID" value="ASG20913.1"/>
    <property type="molecule type" value="Genomic_DNA"/>
</dbReference>
<dbReference type="PROSITE" id="PS50110">
    <property type="entry name" value="RESPONSE_REGULATORY"/>
    <property type="match status" value="1"/>
</dbReference>
<accession>A0A248JQ78</accession>
<sequence length="130" mass="13982">MAESLNRILYVDDEPDIRAIVELSLRHVGGFDVQMAESGARALEILDGWTPQLILLDAMMPGMDGPATLAAIRQRPSLAGVPIAFMTAKVQPSEVQRFKEIGAVGVIAKPFDPMSLPNTVRELWGGAGPT</sequence>
<keyword evidence="1 2" id="KW-0597">Phosphoprotein</keyword>
<dbReference type="InterPro" id="IPR050595">
    <property type="entry name" value="Bact_response_regulator"/>
</dbReference>
<dbReference type="RefSeq" id="WP_088871712.1">
    <property type="nucleotide sequence ID" value="NZ_CP022110.1"/>
</dbReference>
<dbReference type="Pfam" id="PF00072">
    <property type="entry name" value="Response_reg"/>
    <property type="match status" value="1"/>
</dbReference>
<dbReference type="InterPro" id="IPR001789">
    <property type="entry name" value="Sig_transdc_resp-reg_receiver"/>
</dbReference>
<dbReference type="CDD" id="cd17552">
    <property type="entry name" value="REC_RR468-like"/>
    <property type="match status" value="1"/>
</dbReference>
<dbReference type="Proteomes" id="UP000197153">
    <property type="component" value="Chromosome 1"/>
</dbReference>
<name>A0A248JQ78_9PROT</name>
<evidence type="ECO:0000313" key="4">
    <source>
        <dbReference type="EMBL" id="ASG20913.1"/>
    </source>
</evidence>
<evidence type="ECO:0000256" key="2">
    <source>
        <dbReference type="PROSITE-ProRule" id="PRU00169"/>
    </source>
</evidence>
<gene>
    <name evidence="4" type="ORF">Y958_08860</name>
</gene>
<dbReference type="PANTHER" id="PTHR44591:SF3">
    <property type="entry name" value="RESPONSE REGULATORY DOMAIN-CONTAINING PROTEIN"/>
    <property type="match status" value="1"/>
</dbReference>
<reference evidence="4 5" key="1">
    <citation type="submission" date="2017-06" db="EMBL/GenBank/DDBJ databases">
        <title>Complete genome sequence of Nitrospirillum amazonense strain CBAmC, an endophytic nitrogen-fixing and plant growth-promoting bacterium, isolated from sugarcane.</title>
        <authorList>
            <person name="Schwab S."/>
            <person name="dos Santos Teixeira K.R."/>
            <person name="Simoes Araujo J.L."/>
            <person name="Soares Vidal M."/>
            <person name="Borges de Freitas H.R."/>
            <person name="Rivello Crivelaro A.L."/>
            <person name="Bueno de Camargo Nunes A."/>
            <person name="dos Santos C.M."/>
            <person name="Palmeira da Silva Rosa D."/>
            <person name="da Silva Padilha D."/>
            <person name="da Silva E."/>
            <person name="Araujo Terra L."/>
            <person name="Soares Mendes V."/>
            <person name="Farinelli L."/>
            <person name="Magalhaes Cruz L."/>
            <person name="Baldani J.I."/>
        </authorList>
    </citation>
    <scope>NUCLEOTIDE SEQUENCE [LARGE SCALE GENOMIC DNA]</scope>
    <source>
        <strain evidence="4 5">CBAmC</strain>
    </source>
</reference>
<dbReference type="GO" id="GO:0000160">
    <property type="term" value="P:phosphorelay signal transduction system"/>
    <property type="evidence" value="ECO:0007669"/>
    <property type="project" value="InterPro"/>
</dbReference>
<proteinExistence type="predicted"/>
<keyword evidence="5" id="KW-1185">Reference proteome</keyword>
<dbReference type="Gene3D" id="3.40.50.2300">
    <property type="match status" value="1"/>
</dbReference>
<evidence type="ECO:0000313" key="5">
    <source>
        <dbReference type="Proteomes" id="UP000197153"/>
    </source>
</evidence>
<protein>
    <recommendedName>
        <fullName evidence="3">Response regulatory domain-containing protein</fullName>
    </recommendedName>
</protein>
<dbReference type="SUPFAM" id="SSF52172">
    <property type="entry name" value="CheY-like"/>
    <property type="match status" value="1"/>
</dbReference>
<dbReference type="SMART" id="SM00448">
    <property type="entry name" value="REC"/>
    <property type="match status" value="1"/>
</dbReference>